<dbReference type="PROSITE" id="PS51371">
    <property type="entry name" value="CBS"/>
    <property type="match status" value="2"/>
</dbReference>
<feature type="transmembrane region" description="Helical" evidence="11">
    <location>
        <begin position="350"/>
        <end position="369"/>
    </location>
</feature>
<feature type="transmembrane region" description="Helical" evidence="11">
    <location>
        <begin position="284"/>
        <end position="302"/>
    </location>
</feature>
<dbReference type="InterPro" id="IPR014743">
    <property type="entry name" value="Cl-channel_core"/>
</dbReference>
<comment type="caution">
    <text evidence="13">The sequence shown here is derived from an EMBL/GenBank/DDBJ whole genome shotgun (WGS) entry which is preliminary data.</text>
</comment>
<keyword evidence="5" id="KW-0406">Ion transport</keyword>
<evidence type="ECO:0000256" key="7">
    <source>
        <dbReference type="ARBA" id="ARBA00023173"/>
    </source>
</evidence>
<dbReference type="PRINTS" id="PR00762">
    <property type="entry name" value="CLCHANNEL"/>
</dbReference>
<dbReference type="SMART" id="SM00116">
    <property type="entry name" value="CBS"/>
    <property type="match status" value="2"/>
</dbReference>
<protein>
    <submittedName>
        <fullName evidence="13">Chloride channel protein</fullName>
    </submittedName>
</protein>
<feature type="transmembrane region" description="Helical" evidence="11">
    <location>
        <begin position="177"/>
        <end position="201"/>
    </location>
</feature>
<evidence type="ECO:0000256" key="4">
    <source>
        <dbReference type="ARBA" id="ARBA00022989"/>
    </source>
</evidence>
<dbReference type="PANTHER" id="PTHR43427">
    <property type="entry name" value="CHLORIDE CHANNEL PROTEIN CLC-E"/>
    <property type="match status" value="1"/>
</dbReference>
<keyword evidence="2" id="KW-0813">Transport</keyword>
<keyword evidence="4 11" id="KW-1133">Transmembrane helix</keyword>
<feature type="transmembrane region" description="Helical" evidence="11">
    <location>
        <begin position="79"/>
        <end position="98"/>
    </location>
</feature>
<feature type="transmembrane region" description="Helical" evidence="11">
    <location>
        <begin position="406"/>
        <end position="427"/>
    </location>
</feature>
<evidence type="ECO:0000256" key="6">
    <source>
        <dbReference type="ARBA" id="ARBA00023136"/>
    </source>
</evidence>
<dbReference type="SUPFAM" id="SSF54631">
    <property type="entry name" value="CBS-domain pair"/>
    <property type="match status" value="1"/>
</dbReference>
<dbReference type="Pfam" id="PF00654">
    <property type="entry name" value="Voltage_CLC"/>
    <property type="match status" value="1"/>
</dbReference>
<dbReference type="GO" id="GO:0005254">
    <property type="term" value="F:chloride channel activity"/>
    <property type="evidence" value="ECO:0007669"/>
    <property type="project" value="UniProtKB-KW"/>
</dbReference>
<gene>
    <name evidence="13" type="ORF">AS026_33740</name>
</gene>
<dbReference type="GO" id="GO:0034707">
    <property type="term" value="C:chloride channel complex"/>
    <property type="evidence" value="ECO:0007669"/>
    <property type="project" value="UniProtKB-KW"/>
</dbReference>
<dbReference type="Gene3D" id="1.10.3080.10">
    <property type="entry name" value="Clc chloride channel"/>
    <property type="match status" value="1"/>
</dbReference>
<name>A0A109JWS1_9HYPH</name>
<dbReference type="EMBL" id="LNCD01000036">
    <property type="protein sequence ID" value="KWV56531.1"/>
    <property type="molecule type" value="Genomic_DNA"/>
</dbReference>
<dbReference type="Gene3D" id="3.10.580.10">
    <property type="entry name" value="CBS-domain"/>
    <property type="match status" value="1"/>
</dbReference>
<keyword evidence="8" id="KW-0868">Chloride</keyword>
<comment type="subcellular location">
    <subcellularLocation>
        <location evidence="1">Membrane</location>
        <topology evidence="1">Multi-pass membrane protein</topology>
    </subcellularLocation>
</comment>
<dbReference type="AlphaFoldDB" id="A0A109JWS1"/>
<dbReference type="CDD" id="cd00400">
    <property type="entry name" value="Voltage_gated_ClC"/>
    <property type="match status" value="1"/>
</dbReference>
<sequence length="606" mass="64608">MSPQNTHRPHDFMGGLSRREAGDFTTDKRVIALIGMALIVGTGGAFAAWVLVSLISLVTNLVWFGRLSTHAVSLAAAPRSVWMVVIPVLGGLIIGLMARFGSEKIRGHGIPEAIEAILIGGSRMSPKVAILKPISSAISIGTGGPFGAEGPIIMTGGAIGSLFAQCFHLSSAERKTLLVAGAAAGMTAIFGSPIAAIMLAVELLLFEWKPRSFIPVAVAACVSICWRPFLFEAGPLFPRQFHMDLPWWGILLCAGMGILSGLQSGILTTLLYKIEDLFEALPIHWMWCPALGGLIIGLGGLIEPRVLGVGYDIIDGLLNSSLLPQAVLTILLVKAAIWLVALSSGTSGGVLAPLLIFGGALGWLVGLVLPGDPGFWALLGMAAMMGGTMRAPLTGTFFAVELTGDVQALLPLLAATVAAYAVTVLLLRRSILTEKIARRGQHITREYGIDPFEFARARDVMISKVDSLRADMTAEEAIDFFATRSKAHRVYPVVDDLGILKGLMSRGDALRWQQERVERSQPLSDLVSDSSVPLAHPDDTAGYVADLMLAADAGRIPIVDPDNGQLVGLVARKDLLRLRHSLRASETERRPYFGRAVGSGREVPTR</sequence>
<keyword evidence="9" id="KW-0407">Ion channel</keyword>
<evidence type="ECO:0000256" key="10">
    <source>
        <dbReference type="PROSITE-ProRule" id="PRU00703"/>
    </source>
</evidence>
<dbReference type="OrthoDB" id="9767361at2"/>
<evidence type="ECO:0000256" key="11">
    <source>
        <dbReference type="SAM" id="Phobius"/>
    </source>
</evidence>
<evidence type="ECO:0000256" key="2">
    <source>
        <dbReference type="ARBA" id="ARBA00022448"/>
    </source>
</evidence>
<feature type="domain" description="CBS" evidence="12">
    <location>
        <begin position="461"/>
        <end position="519"/>
    </location>
</feature>
<proteinExistence type="predicted"/>
<accession>A0A109JWS1</accession>
<dbReference type="InterPro" id="IPR001807">
    <property type="entry name" value="ClC"/>
</dbReference>
<evidence type="ECO:0000259" key="12">
    <source>
        <dbReference type="PROSITE" id="PS51371"/>
    </source>
</evidence>
<feature type="transmembrane region" description="Helical" evidence="11">
    <location>
        <begin position="213"/>
        <end position="233"/>
    </location>
</feature>
<feature type="transmembrane region" description="Helical" evidence="11">
    <location>
        <begin position="30"/>
        <end position="59"/>
    </location>
</feature>
<keyword evidence="14" id="KW-1185">Reference proteome</keyword>
<dbReference type="InterPro" id="IPR050368">
    <property type="entry name" value="ClC-type_chloride_channel"/>
</dbReference>
<keyword evidence="10" id="KW-0129">CBS domain</keyword>
<keyword evidence="7" id="KW-0869">Chloride channel</keyword>
<evidence type="ECO:0000256" key="3">
    <source>
        <dbReference type="ARBA" id="ARBA00022692"/>
    </source>
</evidence>
<evidence type="ECO:0000256" key="9">
    <source>
        <dbReference type="ARBA" id="ARBA00023303"/>
    </source>
</evidence>
<evidence type="ECO:0000256" key="5">
    <source>
        <dbReference type="ARBA" id="ARBA00023065"/>
    </source>
</evidence>
<dbReference type="Pfam" id="PF00571">
    <property type="entry name" value="CBS"/>
    <property type="match status" value="2"/>
</dbReference>
<dbReference type="SUPFAM" id="SSF81340">
    <property type="entry name" value="Clc chloride channel"/>
    <property type="match status" value="1"/>
</dbReference>
<evidence type="ECO:0000256" key="8">
    <source>
        <dbReference type="ARBA" id="ARBA00023214"/>
    </source>
</evidence>
<reference evidence="13 14" key="1">
    <citation type="submission" date="2015-11" db="EMBL/GenBank/DDBJ databases">
        <title>Draft Genome Sequence of the Strain BR 10423 (Rhizobium sp.) isolated from nodules of Mimosa pudica.</title>
        <authorList>
            <person name="Barauna A.C."/>
            <person name="Zilli J.E."/>
            <person name="Simoes-Araujo J.L."/>
            <person name="Reis V.M."/>
            <person name="James E.K."/>
            <person name="Reis F.B.Jr."/>
            <person name="Rouws L.F."/>
            <person name="Passos S.R."/>
            <person name="Gois S.R."/>
        </authorList>
    </citation>
    <scope>NUCLEOTIDE SEQUENCE [LARGE SCALE GENOMIC DNA]</scope>
    <source>
        <strain evidence="13 14">BR10423</strain>
    </source>
</reference>
<feature type="transmembrane region" description="Helical" evidence="11">
    <location>
        <begin position="322"/>
        <end position="344"/>
    </location>
</feature>
<keyword evidence="3 11" id="KW-0812">Transmembrane</keyword>
<evidence type="ECO:0000313" key="14">
    <source>
        <dbReference type="Proteomes" id="UP000068164"/>
    </source>
</evidence>
<dbReference type="Proteomes" id="UP000068164">
    <property type="component" value="Unassembled WGS sequence"/>
</dbReference>
<organism evidence="13 14">
    <name type="scientific">Rhizobium altiplani</name>
    <dbReference type="NCBI Taxonomy" id="1864509"/>
    <lineage>
        <taxon>Bacteria</taxon>
        <taxon>Pseudomonadati</taxon>
        <taxon>Pseudomonadota</taxon>
        <taxon>Alphaproteobacteria</taxon>
        <taxon>Hyphomicrobiales</taxon>
        <taxon>Rhizobiaceae</taxon>
        <taxon>Rhizobium/Agrobacterium group</taxon>
        <taxon>Rhizobium</taxon>
    </lineage>
</organism>
<feature type="transmembrane region" description="Helical" evidence="11">
    <location>
        <begin position="245"/>
        <end position="272"/>
    </location>
</feature>
<keyword evidence="6 11" id="KW-0472">Membrane</keyword>
<dbReference type="RefSeq" id="WP_062369255.1">
    <property type="nucleotide sequence ID" value="NZ_LNCD01000036.1"/>
</dbReference>
<feature type="domain" description="CBS" evidence="12">
    <location>
        <begin position="527"/>
        <end position="585"/>
    </location>
</feature>
<dbReference type="CDD" id="cd02205">
    <property type="entry name" value="CBS_pair_SF"/>
    <property type="match status" value="1"/>
</dbReference>
<dbReference type="InterPro" id="IPR046342">
    <property type="entry name" value="CBS_dom_sf"/>
</dbReference>
<evidence type="ECO:0000256" key="1">
    <source>
        <dbReference type="ARBA" id="ARBA00004141"/>
    </source>
</evidence>
<evidence type="ECO:0000313" key="13">
    <source>
        <dbReference type="EMBL" id="KWV56531.1"/>
    </source>
</evidence>
<dbReference type="InterPro" id="IPR000644">
    <property type="entry name" value="CBS_dom"/>
</dbReference>
<dbReference type="PANTHER" id="PTHR43427:SF6">
    <property type="entry name" value="CHLORIDE CHANNEL PROTEIN CLC-E"/>
    <property type="match status" value="1"/>
</dbReference>